<proteinExistence type="predicted"/>
<dbReference type="EMBL" id="JAODUP010000047">
    <property type="protein sequence ID" value="KAK2165653.1"/>
    <property type="molecule type" value="Genomic_DNA"/>
</dbReference>
<gene>
    <name evidence="2" type="ORF">LSH36_47g06017</name>
</gene>
<feature type="compositionally biased region" description="Polar residues" evidence="1">
    <location>
        <begin position="91"/>
        <end position="103"/>
    </location>
</feature>
<feature type="compositionally biased region" description="Low complexity" evidence="1">
    <location>
        <begin position="126"/>
        <end position="141"/>
    </location>
</feature>
<dbReference type="Proteomes" id="UP001208570">
    <property type="component" value="Unassembled WGS sequence"/>
</dbReference>
<keyword evidence="3" id="KW-1185">Reference proteome</keyword>
<name>A0AAD9NEH4_9ANNE</name>
<evidence type="ECO:0000313" key="3">
    <source>
        <dbReference type="Proteomes" id="UP001208570"/>
    </source>
</evidence>
<comment type="caution">
    <text evidence="2">The sequence shown here is derived from an EMBL/GenBank/DDBJ whole genome shotgun (WGS) entry which is preliminary data.</text>
</comment>
<reference evidence="2" key="1">
    <citation type="journal article" date="2023" name="Mol. Biol. Evol.">
        <title>Third-Generation Sequencing Reveals the Adaptive Role of the Epigenome in Three Deep-Sea Polychaetes.</title>
        <authorList>
            <person name="Perez M."/>
            <person name="Aroh O."/>
            <person name="Sun Y."/>
            <person name="Lan Y."/>
            <person name="Juniper S.K."/>
            <person name="Young C.R."/>
            <person name="Angers B."/>
            <person name="Qian P.Y."/>
        </authorList>
    </citation>
    <scope>NUCLEOTIDE SEQUENCE</scope>
    <source>
        <strain evidence="2">P08H-3</strain>
    </source>
</reference>
<organism evidence="2 3">
    <name type="scientific">Paralvinella palmiformis</name>
    <dbReference type="NCBI Taxonomy" id="53620"/>
    <lineage>
        <taxon>Eukaryota</taxon>
        <taxon>Metazoa</taxon>
        <taxon>Spiralia</taxon>
        <taxon>Lophotrochozoa</taxon>
        <taxon>Annelida</taxon>
        <taxon>Polychaeta</taxon>
        <taxon>Sedentaria</taxon>
        <taxon>Canalipalpata</taxon>
        <taxon>Terebellida</taxon>
        <taxon>Terebelliformia</taxon>
        <taxon>Alvinellidae</taxon>
        <taxon>Paralvinella</taxon>
    </lineage>
</organism>
<feature type="region of interest" description="Disordered" evidence="1">
    <location>
        <begin position="1"/>
        <end position="141"/>
    </location>
</feature>
<evidence type="ECO:0000313" key="2">
    <source>
        <dbReference type="EMBL" id="KAK2165653.1"/>
    </source>
</evidence>
<protein>
    <submittedName>
        <fullName evidence="2">Uncharacterized protein</fullName>
    </submittedName>
</protein>
<feature type="compositionally biased region" description="Basic and acidic residues" evidence="1">
    <location>
        <begin position="37"/>
        <end position="50"/>
    </location>
</feature>
<dbReference type="PANTHER" id="PTHR39075:SF1">
    <property type="entry name" value="FI19908P1"/>
    <property type="match status" value="1"/>
</dbReference>
<evidence type="ECO:0000256" key="1">
    <source>
        <dbReference type="SAM" id="MobiDB-lite"/>
    </source>
</evidence>
<accession>A0AAD9NEH4</accession>
<dbReference type="PANTHER" id="PTHR39075">
    <property type="entry name" value="FI19908P1"/>
    <property type="match status" value="1"/>
</dbReference>
<dbReference type="AlphaFoldDB" id="A0AAD9NEH4"/>
<feature type="compositionally biased region" description="Basic and acidic residues" evidence="1">
    <location>
        <begin position="62"/>
        <end position="82"/>
    </location>
</feature>
<sequence>MRQTSEDVGTSLDDKTDAVQDDEETRNAPNPDILDSEPERQADDAVKEPTAEVQAPPGDDSPDAKKSEKEVARGGGEKDRLKMYPGGESMPESSLSQPERVQTSASSISSSAGYHQQSGRYTYPNATPSSAESASCSSKYSQPSYTSTTSLGFSASGPSEGSQSSVESAFPYLYICPAGFLTVLLRDEIAIELTLDNTIRLVNNQIKATAAISSDGRLSCIHHELAKIYQSQDDVDAEIFMERRAKLGTERALFASKSSCFRLAKNGIQKARPEFADVSHDMSISVLYSSSGYGPHLIDAFLDRVQSAKYYHTKNANLLIWINGVKIFQNTDGEVTVQSGSNMIRTSSSSGRVVVETPLIRSSVDDKVLIRNPRYQVEASFSKLTVSDGRRECGFDHRQEVFIRPKSANTQTIITNVLSALSSRSPAKNTVERYDGESFMANPYVYYRYLNYHKLTCNSLVYS</sequence>